<sequence>MKTEEVLDIIRTAIVNAKNNGIDKVALNDLDKMIQTLAEDAAESPEGVSAGEAAMATYKANLDALGNSLRYQHETRLEMLRATVTTSQSALRSSLLINAGAAVALLSFIGGIWGKGRYLYVIPGLSYSLSIFVWGVLAGALAAGCWRYIWFSSRLWGRVWSAQCANRSNISWGGDTCGPKEPLNNAP</sequence>
<name>A0A9X4BWC7_9XANT</name>
<evidence type="ECO:0000256" key="1">
    <source>
        <dbReference type="SAM" id="Phobius"/>
    </source>
</evidence>
<keyword evidence="1" id="KW-1133">Transmembrane helix</keyword>
<accession>A0A9X4BWC7</accession>
<dbReference type="Proteomes" id="UP001140230">
    <property type="component" value="Unassembled WGS sequence"/>
</dbReference>
<evidence type="ECO:0000313" key="2">
    <source>
        <dbReference type="EMBL" id="MDC8640792.1"/>
    </source>
</evidence>
<organism evidence="2 3">
    <name type="scientific">Xanthomonas hortorum pv. hederae</name>
    <dbReference type="NCBI Taxonomy" id="453603"/>
    <lineage>
        <taxon>Bacteria</taxon>
        <taxon>Pseudomonadati</taxon>
        <taxon>Pseudomonadota</taxon>
        <taxon>Gammaproteobacteria</taxon>
        <taxon>Lysobacterales</taxon>
        <taxon>Lysobacteraceae</taxon>
        <taxon>Xanthomonas</taxon>
    </lineage>
</organism>
<proteinExistence type="predicted"/>
<comment type="caution">
    <text evidence="2">The sequence shown here is derived from an EMBL/GenBank/DDBJ whole genome shotgun (WGS) entry which is preliminary data.</text>
</comment>
<feature type="transmembrane region" description="Helical" evidence="1">
    <location>
        <begin position="125"/>
        <end position="149"/>
    </location>
</feature>
<keyword evidence="1" id="KW-0472">Membrane</keyword>
<evidence type="ECO:0000313" key="3">
    <source>
        <dbReference type="Proteomes" id="UP001140230"/>
    </source>
</evidence>
<protein>
    <submittedName>
        <fullName evidence="2">Uncharacterized protein</fullName>
    </submittedName>
</protein>
<gene>
    <name evidence="2" type="ORF">NY667_24205</name>
</gene>
<dbReference type="AlphaFoldDB" id="A0A9X4BWC7"/>
<reference evidence="2" key="1">
    <citation type="journal article" date="2022" name="Phytopathology">
        <title>Whole genome sequencing-based tracing of a 2022 introduction and outbreak of Xanthomonas hortorum pv. pelargonii.</title>
        <authorList>
            <person name="Iruegas Bocardo F."/>
            <person name="Weisberg A.J."/>
            <person name="Riutta E.R."/>
            <person name="Kilday K.B."/>
            <person name="Bonkowski J.C."/>
            <person name="Creswell T.C."/>
            <person name="Daughtrey M."/>
            <person name="Rane K.K."/>
            <person name="Grunwald N.J."/>
            <person name="Chang J.H."/>
            <person name="Putnam M."/>
        </authorList>
    </citation>
    <scope>NUCLEOTIDE SEQUENCE</scope>
    <source>
        <strain evidence="2">22-338</strain>
    </source>
</reference>
<feature type="transmembrane region" description="Helical" evidence="1">
    <location>
        <begin position="95"/>
        <end position="113"/>
    </location>
</feature>
<dbReference type="RefSeq" id="WP_273664761.1">
    <property type="nucleotide sequence ID" value="NZ_JANWTP010000184.1"/>
</dbReference>
<dbReference type="EMBL" id="JANWTP010000184">
    <property type="protein sequence ID" value="MDC8640792.1"/>
    <property type="molecule type" value="Genomic_DNA"/>
</dbReference>
<keyword evidence="1" id="KW-0812">Transmembrane</keyword>
<reference evidence="2" key="2">
    <citation type="submission" date="2022-08" db="EMBL/GenBank/DDBJ databases">
        <authorList>
            <person name="Iruegas-Bocardo F."/>
            <person name="Weisberg A.J."/>
            <person name="Riutta E.R."/>
            <person name="Kilday K."/>
            <person name="Bonkowski J.C."/>
            <person name="Creswell T."/>
            <person name="Daughtrey M.L."/>
            <person name="Rane K."/>
            <person name="Grunwald N.J."/>
            <person name="Chang J.H."/>
            <person name="Putnam M.L."/>
        </authorList>
    </citation>
    <scope>NUCLEOTIDE SEQUENCE</scope>
    <source>
        <strain evidence="2">22-338</strain>
    </source>
</reference>